<dbReference type="Gene3D" id="2.60.40.1080">
    <property type="match status" value="1"/>
</dbReference>
<dbReference type="AlphaFoldDB" id="A0A9D1CZ23"/>
<accession>A0A9D1CZ23</accession>
<dbReference type="EMBL" id="DVFZ01000127">
    <property type="protein sequence ID" value="HIQ84125.1"/>
    <property type="molecule type" value="Genomic_DNA"/>
</dbReference>
<feature type="chain" id="PRO_5039073686" evidence="1">
    <location>
        <begin position="23"/>
        <end position="397"/>
    </location>
</feature>
<dbReference type="Gene3D" id="3.40.33.10">
    <property type="entry name" value="CAP"/>
    <property type="match status" value="1"/>
</dbReference>
<keyword evidence="1" id="KW-0732">Signal</keyword>
<dbReference type="InterPro" id="IPR003343">
    <property type="entry name" value="Big_2"/>
</dbReference>
<dbReference type="SUPFAM" id="SSF55797">
    <property type="entry name" value="PR-1-like"/>
    <property type="match status" value="1"/>
</dbReference>
<dbReference type="SUPFAM" id="SSF49373">
    <property type="entry name" value="Invasin/intimin cell-adhesion fragments"/>
    <property type="match status" value="1"/>
</dbReference>
<feature type="domain" description="BIG2" evidence="2">
    <location>
        <begin position="317"/>
        <end position="393"/>
    </location>
</feature>
<dbReference type="SMART" id="SM00635">
    <property type="entry name" value="BID_2"/>
    <property type="match status" value="1"/>
</dbReference>
<dbReference type="Proteomes" id="UP000824260">
    <property type="component" value="Unassembled WGS sequence"/>
</dbReference>
<dbReference type="InterPro" id="IPR008964">
    <property type="entry name" value="Invasin/intimin_cell_adhesion"/>
</dbReference>
<reference evidence="3" key="2">
    <citation type="journal article" date="2021" name="PeerJ">
        <title>Extensive microbial diversity within the chicken gut microbiome revealed by metagenomics and culture.</title>
        <authorList>
            <person name="Gilroy R."/>
            <person name="Ravi A."/>
            <person name="Getino M."/>
            <person name="Pursley I."/>
            <person name="Horton D.L."/>
            <person name="Alikhan N.F."/>
            <person name="Baker D."/>
            <person name="Gharbi K."/>
            <person name="Hall N."/>
            <person name="Watson M."/>
            <person name="Adriaenssens E.M."/>
            <person name="Foster-Nyarko E."/>
            <person name="Jarju S."/>
            <person name="Secka A."/>
            <person name="Antonio M."/>
            <person name="Oren A."/>
            <person name="Chaudhuri R.R."/>
            <person name="La Ragione R."/>
            <person name="Hildebrand F."/>
            <person name="Pallen M.J."/>
        </authorList>
    </citation>
    <scope>NUCLEOTIDE SEQUENCE</scope>
    <source>
        <strain evidence="3">ChiSjej6B24-2974</strain>
    </source>
</reference>
<name>A0A9D1CZ23_9FIRM</name>
<dbReference type="Pfam" id="PF02368">
    <property type="entry name" value="Big_2"/>
    <property type="match status" value="1"/>
</dbReference>
<protein>
    <submittedName>
        <fullName evidence="3">Ig-like domain-containing protein</fullName>
    </submittedName>
</protein>
<feature type="signal peptide" evidence="1">
    <location>
        <begin position="1"/>
        <end position="22"/>
    </location>
</feature>
<dbReference type="CDD" id="cd05379">
    <property type="entry name" value="CAP_bacterial"/>
    <property type="match status" value="1"/>
</dbReference>
<sequence>MRLRGFLALLAAFLVLAAPASAHTREEVRAQYVKINDWTEGDLYRSEPSASDPYAAGEVRAEVLEDALNYLNFLRWLAGLEAVELDPVLTEIAQYGAVLTAANGFVSHEPPAPADMDAAFYDKAAYAAASCNIACLNWTSADVLRQGMAYFARDDGEQNLSTLGHRRWLLNPTMGYTGFGLANDAAGMSYVTMYAHDLQGAPGAWEYVAWPAAGAFPAELMSAELAWSIVLNPEIYDTEGAWARLTNLETGAVYNFPGEGGYFAVDEGGYGAGPCLIFRPTVEEDYEQNQRWLVEAGTSSGAAISYEVEMISLYPVEPSSVEIAPREAQMRPGETLTLTAAVVPDWADDLSIAWSSSDESVATVENGVVTAVGAGTCEISATAVNGEADICALTVEE</sequence>
<evidence type="ECO:0000256" key="1">
    <source>
        <dbReference type="SAM" id="SignalP"/>
    </source>
</evidence>
<gene>
    <name evidence="3" type="ORF">IAA52_13630</name>
</gene>
<evidence type="ECO:0000259" key="2">
    <source>
        <dbReference type="SMART" id="SM00635"/>
    </source>
</evidence>
<reference evidence="3" key="1">
    <citation type="submission" date="2020-10" db="EMBL/GenBank/DDBJ databases">
        <authorList>
            <person name="Gilroy R."/>
        </authorList>
    </citation>
    <scope>NUCLEOTIDE SEQUENCE</scope>
    <source>
        <strain evidence="3">ChiSjej6B24-2974</strain>
    </source>
</reference>
<organism evidence="3 4">
    <name type="scientific">Candidatus Pullichristensenella stercorigallinarum</name>
    <dbReference type="NCBI Taxonomy" id="2840909"/>
    <lineage>
        <taxon>Bacteria</taxon>
        <taxon>Bacillati</taxon>
        <taxon>Bacillota</taxon>
        <taxon>Clostridia</taxon>
        <taxon>Candidatus Pullichristensenella</taxon>
    </lineage>
</organism>
<dbReference type="Pfam" id="PF00188">
    <property type="entry name" value="CAP"/>
    <property type="match status" value="1"/>
</dbReference>
<comment type="caution">
    <text evidence="3">The sequence shown here is derived from an EMBL/GenBank/DDBJ whole genome shotgun (WGS) entry which is preliminary data.</text>
</comment>
<dbReference type="InterPro" id="IPR035940">
    <property type="entry name" value="CAP_sf"/>
</dbReference>
<proteinExistence type="predicted"/>
<dbReference type="InterPro" id="IPR014044">
    <property type="entry name" value="CAP_dom"/>
</dbReference>
<evidence type="ECO:0000313" key="3">
    <source>
        <dbReference type="EMBL" id="HIQ84125.1"/>
    </source>
</evidence>
<evidence type="ECO:0000313" key="4">
    <source>
        <dbReference type="Proteomes" id="UP000824260"/>
    </source>
</evidence>